<evidence type="ECO:0000313" key="3">
    <source>
        <dbReference type="Proteomes" id="UP000054560"/>
    </source>
</evidence>
<dbReference type="GO" id="GO:0007034">
    <property type="term" value="P:vacuolar transport"/>
    <property type="evidence" value="ECO:0007669"/>
    <property type="project" value="InterPro"/>
</dbReference>
<dbReference type="Proteomes" id="UP000054560">
    <property type="component" value="Unassembled WGS sequence"/>
</dbReference>
<sequence length="51" mass="5726">MNKIAFDALRNGAATMKKEQNNMKLEDIDNVMDDVQEQMEVADEIGQALAQ</sequence>
<name>A0A0L0F541_9EUKA</name>
<feature type="non-terminal residue" evidence="2">
    <location>
        <position position="51"/>
    </location>
</feature>
<keyword evidence="3" id="KW-1185">Reference proteome</keyword>
<dbReference type="EMBL" id="KQ249038">
    <property type="protein sequence ID" value="KNC71323.1"/>
    <property type="molecule type" value="Genomic_DNA"/>
</dbReference>
<dbReference type="AlphaFoldDB" id="A0A0L0F541"/>
<feature type="coiled-coil region" evidence="1">
    <location>
        <begin position="18"/>
        <end position="45"/>
    </location>
</feature>
<evidence type="ECO:0000313" key="2">
    <source>
        <dbReference type="EMBL" id="KNC71323.1"/>
    </source>
</evidence>
<dbReference type="OrthoDB" id="5592979at2759"/>
<dbReference type="GeneID" id="25916644"/>
<dbReference type="Pfam" id="PF03357">
    <property type="entry name" value="Snf7"/>
    <property type="match status" value="1"/>
</dbReference>
<reference evidence="2 3" key="1">
    <citation type="submission" date="2011-02" db="EMBL/GenBank/DDBJ databases">
        <title>The Genome Sequence of Sphaeroforma arctica JP610.</title>
        <authorList>
            <consortium name="The Broad Institute Genome Sequencing Platform"/>
            <person name="Russ C."/>
            <person name="Cuomo C."/>
            <person name="Young S.K."/>
            <person name="Zeng Q."/>
            <person name="Gargeya S."/>
            <person name="Alvarado L."/>
            <person name="Berlin A."/>
            <person name="Chapman S.B."/>
            <person name="Chen Z."/>
            <person name="Freedman E."/>
            <person name="Gellesch M."/>
            <person name="Goldberg J."/>
            <person name="Griggs A."/>
            <person name="Gujja S."/>
            <person name="Heilman E."/>
            <person name="Heiman D."/>
            <person name="Howarth C."/>
            <person name="Mehta T."/>
            <person name="Neiman D."/>
            <person name="Pearson M."/>
            <person name="Roberts A."/>
            <person name="Saif S."/>
            <person name="Shea T."/>
            <person name="Shenoy N."/>
            <person name="Sisk P."/>
            <person name="Stolte C."/>
            <person name="Sykes S."/>
            <person name="White J."/>
            <person name="Yandava C."/>
            <person name="Burger G."/>
            <person name="Gray M.W."/>
            <person name="Holland P.W.H."/>
            <person name="King N."/>
            <person name="Lang F.B.F."/>
            <person name="Roger A.J."/>
            <person name="Ruiz-Trillo I."/>
            <person name="Haas B."/>
            <person name="Nusbaum C."/>
            <person name="Birren B."/>
        </authorList>
    </citation>
    <scope>NUCLEOTIDE SEQUENCE [LARGE SCALE GENOMIC DNA]</scope>
    <source>
        <strain evidence="2 3">JP610</strain>
    </source>
</reference>
<accession>A0A0L0F541</accession>
<proteinExistence type="predicted"/>
<protein>
    <submittedName>
        <fullName evidence="2">Uncharacterized protein</fullName>
    </submittedName>
</protein>
<dbReference type="InterPro" id="IPR005024">
    <property type="entry name" value="Snf7_fam"/>
</dbReference>
<organism evidence="2 3">
    <name type="scientific">Sphaeroforma arctica JP610</name>
    <dbReference type="NCBI Taxonomy" id="667725"/>
    <lineage>
        <taxon>Eukaryota</taxon>
        <taxon>Ichthyosporea</taxon>
        <taxon>Ichthyophonida</taxon>
        <taxon>Sphaeroforma</taxon>
    </lineage>
</organism>
<dbReference type="RefSeq" id="XP_014145225.1">
    <property type="nucleotide sequence ID" value="XM_014289750.1"/>
</dbReference>
<keyword evidence="1" id="KW-0175">Coiled coil</keyword>
<evidence type="ECO:0000256" key="1">
    <source>
        <dbReference type="SAM" id="Coils"/>
    </source>
</evidence>
<gene>
    <name evidence="2" type="ORF">SARC_16140</name>
</gene>
<dbReference type="Gene3D" id="6.10.140.1230">
    <property type="match status" value="1"/>
</dbReference>